<dbReference type="SMART" id="SM00176">
    <property type="entry name" value="RAN"/>
    <property type="match status" value="1"/>
</dbReference>
<reference evidence="2 3" key="1">
    <citation type="submission" date="2024-01" db="EMBL/GenBank/DDBJ databases">
        <title>A telomere-to-telomere, gap-free genome of sweet tea (Lithocarpus litseifolius).</title>
        <authorList>
            <person name="Zhou J."/>
        </authorList>
    </citation>
    <scope>NUCLEOTIDE SEQUENCE [LARGE SCALE GENOMIC DNA]</scope>
    <source>
        <strain evidence="2">Zhou-2022a</strain>
        <tissue evidence="2">Leaf</tissue>
    </source>
</reference>
<keyword evidence="1" id="KW-0547">Nucleotide-binding</keyword>
<dbReference type="SMART" id="SM00175">
    <property type="entry name" value="RAB"/>
    <property type="match status" value="1"/>
</dbReference>
<dbReference type="CDD" id="cd01860">
    <property type="entry name" value="Rab5_related"/>
    <property type="match status" value="1"/>
</dbReference>
<comment type="caution">
    <text evidence="2">The sequence shown here is derived from an EMBL/GenBank/DDBJ whole genome shotgun (WGS) entry which is preliminary data.</text>
</comment>
<protein>
    <submittedName>
        <fullName evidence="2">Uncharacterized protein</fullName>
    </submittedName>
</protein>
<dbReference type="FunFam" id="3.40.50.300:FF:000808">
    <property type="entry name" value="Small GTP-binding protein, putative"/>
    <property type="match status" value="1"/>
</dbReference>
<dbReference type="InterPro" id="IPR001806">
    <property type="entry name" value="Small_GTPase"/>
</dbReference>
<proteinExistence type="predicted"/>
<name>A0AAW2DXQ8_9ROSI</name>
<evidence type="ECO:0000313" key="2">
    <source>
        <dbReference type="EMBL" id="KAL0014879.1"/>
    </source>
</evidence>
<dbReference type="Gene3D" id="3.40.50.300">
    <property type="entry name" value="P-loop containing nucleotide triphosphate hydrolases"/>
    <property type="match status" value="1"/>
</dbReference>
<dbReference type="Proteomes" id="UP001459277">
    <property type="component" value="Unassembled WGS sequence"/>
</dbReference>
<dbReference type="InterPro" id="IPR027417">
    <property type="entry name" value="P-loop_NTPase"/>
</dbReference>
<keyword evidence="3" id="KW-1185">Reference proteome</keyword>
<dbReference type="NCBIfam" id="TIGR00231">
    <property type="entry name" value="small_GTP"/>
    <property type="match status" value="1"/>
</dbReference>
<dbReference type="PANTHER" id="PTHR47978">
    <property type="match status" value="1"/>
</dbReference>
<dbReference type="SMART" id="SM00174">
    <property type="entry name" value="RHO"/>
    <property type="match status" value="1"/>
</dbReference>
<dbReference type="AlphaFoldDB" id="A0AAW2DXQ8"/>
<dbReference type="GO" id="GO:0003924">
    <property type="term" value="F:GTPase activity"/>
    <property type="evidence" value="ECO:0007669"/>
    <property type="project" value="InterPro"/>
</dbReference>
<dbReference type="PROSITE" id="PS51421">
    <property type="entry name" value="RAS"/>
    <property type="match status" value="1"/>
</dbReference>
<sequence>MATTTIAHNTHNAKLVLLGDMGAGKSSLVLRFVKGQFLEFQESTIGAAFFSQTLAVNDATVKFEIWDTAGQERYHSLAPMYYRANVFSQVQERKILKIVSGFVGVECVESYARAKKWVQELQKQGNPNMVMALAGNKTDLEDKRKVTAEEARAYADENGLFFIETSAKTAVNVNDIFYEIAKRLPRAQPAQNPAGMVLVDRPAEGSQATSCCS</sequence>
<gene>
    <name evidence="2" type="ORF">SO802_001948</name>
</gene>
<dbReference type="SUPFAM" id="SSF52540">
    <property type="entry name" value="P-loop containing nucleoside triphosphate hydrolases"/>
    <property type="match status" value="1"/>
</dbReference>
<evidence type="ECO:0000313" key="3">
    <source>
        <dbReference type="Proteomes" id="UP001459277"/>
    </source>
</evidence>
<evidence type="ECO:0000256" key="1">
    <source>
        <dbReference type="ARBA" id="ARBA00022741"/>
    </source>
</evidence>
<dbReference type="EMBL" id="JAZDWU010000001">
    <property type="protein sequence ID" value="KAL0014879.1"/>
    <property type="molecule type" value="Genomic_DNA"/>
</dbReference>
<dbReference type="PROSITE" id="PS51419">
    <property type="entry name" value="RAB"/>
    <property type="match status" value="1"/>
</dbReference>
<dbReference type="InterPro" id="IPR005225">
    <property type="entry name" value="Small_GTP-bd"/>
</dbReference>
<organism evidence="2 3">
    <name type="scientific">Lithocarpus litseifolius</name>
    <dbReference type="NCBI Taxonomy" id="425828"/>
    <lineage>
        <taxon>Eukaryota</taxon>
        <taxon>Viridiplantae</taxon>
        <taxon>Streptophyta</taxon>
        <taxon>Embryophyta</taxon>
        <taxon>Tracheophyta</taxon>
        <taxon>Spermatophyta</taxon>
        <taxon>Magnoliopsida</taxon>
        <taxon>eudicotyledons</taxon>
        <taxon>Gunneridae</taxon>
        <taxon>Pentapetalae</taxon>
        <taxon>rosids</taxon>
        <taxon>fabids</taxon>
        <taxon>Fagales</taxon>
        <taxon>Fagaceae</taxon>
        <taxon>Lithocarpus</taxon>
    </lineage>
</organism>
<dbReference type="GO" id="GO:0005525">
    <property type="term" value="F:GTP binding"/>
    <property type="evidence" value="ECO:0007669"/>
    <property type="project" value="InterPro"/>
</dbReference>
<dbReference type="PRINTS" id="PR00449">
    <property type="entry name" value="RASTRNSFRMNG"/>
</dbReference>
<accession>A0AAW2DXQ8</accession>
<dbReference type="Pfam" id="PF00071">
    <property type="entry name" value="Ras"/>
    <property type="match status" value="1"/>
</dbReference>
<dbReference type="SMART" id="SM00173">
    <property type="entry name" value="RAS"/>
    <property type="match status" value="1"/>
</dbReference>